<dbReference type="InterPro" id="IPR044159">
    <property type="entry name" value="IQM"/>
</dbReference>
<organism evidence="5 6">
    <name type="scientific">Fraxinus pennsylvanica</name>
    <dbReference type="NCBI Taxonomy" id="56036"/>
    <lineage>
        <taxon>Eukaryota</taxon>
        <taxon>Viridiplantae</taxon>
        <taxon>Streptophyta</taxon>
        <taxon>Embryophyta</taxon>
        <taxon>Tracheophyta</taxon>
        <taxon>Spermatophyta</taxon>
        <taxon>Magnoliopsida</taxon>
        <taxon>eudicotyledons</taxon>
        <taxon>Gunneridae</taxon>
        <taxon>Pentapetalae</taxon>
        <taxon>asterids</taxon>
        <taxon>lamiids</taxon>
        <taxon>Lamiales</taxon>
        <taxon>Oleaceae</taxon>
        <taxon>Oleeae</taxon>
        <taxon>Fraxinus</taxon>
    </lineage>
</organism>
<sequence>MLHNDLPRSRSSGSQSFDVLVISFSPNLESRNSLLFRIEFKFKWGQDPELTMSQPIDSGNRLQKVSVNFQTRVRRVLDIHKACPSDIMENHKKENQLRGSNRVIDQLADSTVFVEQRWRNLFDLVELDYNSVSFFVLKKKQTPSSRWLRVGKGAARVGRGSSKNEKARKLVLDHWLELIDVQHRYGQNLRSYFKEWLHSSTMEPFFYWLDKGEGEDLNLLEKCPRLKLQQQCIKYLDDIERKAYEVIVEDGKLYYKQSREILDTTGEPNGVKWVFVLSTSKTLYIGLKTKGAFHHSSFLAGEATSAAGRIIVEKGTIKELGRQSGHYRPTEENFQDFLSFLREKNVNVTHIKLNSVDDKEPLGRKRRCLLRNDSFDDIPDDILVIEKDDLDVSTLEKVSVASAELSSQMPS</sequence>
<dbReference type="GO" id="GO:0005737">
    <property type="term" value="C:cytoplasm"/>
    <property type="evidence" value="ECO:0007669"/>
    <property type="project" value="UniProtKB-SubCell"/>
</dbReference>
<dbReference type="AlphaFoldDB" id="A0AAD1ZJA6"/>
<comment type="subcellular location">
    <subcellularLocation>
        <location evidence="2">Cytoplasm</location>
    </subcellularLocation>
    <subcellularLocation>
        <location evidence="1">Nucleus</location>
    </subcellularLocation>
</comment>
<evidence type="ECO:0000256" key="1">
    <source>
        <dbReference type="ARBA" id="ARBA00004123"/>
    </source>
</evidence>
<keyword evidence="4" id="KW-0539">Nucleus</keyword>
<protein>
    <submittedName>
        <fullName evidence="5">Uncharacterized protein</fullName>
    </submittedName>
</protein>
<reference evidence="5" key="1">
    <citation type="submission" date="2023-05" db="EMBL/GenBank/DDBJ databases">
        <authorList>
            <person name="Huff M."/>
        </authorList>
    </citation>
    <scope>NUCLEOTIDE SEQUENCE</scope>
</reference>
<dbReference type="GO" id="GO:0005634">
    <property type="term" value="C:nucleus"/>
    <property type="evidence" value="ECO:0007669"/>
    <property type="project" value="UniProtKB-SubCell"/>
</dbReference>
<evidence type="ECO:0000313" key="5">
    <source>
        <dbReference type="EMBL" id="CAI9770524.1"/>
    </source>
</evidence>
<proteinExistence type="predicted"/>
<name>A0AAD1ZJA6_9LAMI</name>
<dbReference type="PANTHER" id="PTHR31250:SF14">
    <property type="entry name" value="IQ DOMAIN-CONTAINING PROTEIN IQM2"/>
    <property type="match status" value="1"/>
</dbReference>
<keyword evidence="6" id="KW-1185">Reference proteome</keyword>
<accession>A0AAD1ZJA6</accession>
<dbReference type="Proteomes" id="UP000834106">
    <property type="component" value="Chromosome 11"/>
</dbReference>
<dbReference type="PANTHER" id="PTHR31250">
    <property type="entry name" value="IQ DOMAIN-CONTAINING PROTEIN IQM3"/>
    <property type="match status" value="1"/>
</dbReference>
<evidence type="ECO:0000313" key="6">
    <source>
        <dbReference type="Proteomes" id="UP000834106"/>
    </source>
</evidence>
<evidence type="ECO:0000256" key="4">
    <source>
        <dbReference type="ARBA" id="ARBA00023242"/>
    </source>
</evidence>
<gene>
    <name evidence="5" type="ORF">FPE_LOCUS17954</name>
</gene>
<evidence type="ECO:0000256" key="2">
    <source>
        <dbReference type="ARBA" id="ARBA00004496"/>
    </source>
</evidence>
<evidence type="ECO:0000256" key="3">
    <source>
        <dbReference type="ARBA" id="ARBA00022490"/>
    </source>
</evidence>
<dbReference type="EMBL" id="OU503046">
    <property type="protein sequence ID" value="CAI9770524.1"/>
    <property type="molecule type" value="Genomic_DNA"/>
</dbReference>
<keyword evidence="3" id="KW-0963">Cytoplasm</keyword>